<protein>
    <recommendedName>
        <fullName evidence="3">SalK</fullName>
    </recommendedName>
</protein>
<dbReference type="InterPro" id="IPR054058">
    <property type="entry name" value="HTH_67"/>
</dbReference>
<dbReference type="AlphaFoldDB" id="A0A561W9V7"/>
<evidence type="ECO:0000313" key="1">
    <source>
        <dbReference type="EMBL" id="TWG20657.1"/>
    </source>
</evidence>
<dbReference type="OrthoDB" id="157052at2"/>
<dbReference type="RefSeq" id="WP_122979394.1">
    <property type="nucleotide sequence ID" value="NZ_BOMX01000102.1"/>
</dbReference>
<dbReference type="NCBIfam" id="NF047719">
    <property type="entry name" value="SCO6745_fam_HTH"/>
    <property type="match status" value="1"/>
</dbReference>
<keyword evidence="2" id="KW-1185">Reference proteome</keyword>
<name>A0A561W9V7_ACTTI</name>
<proteinExistence type="predicted"/>
<organism evidence="1 2">
    <name type="scientific">Actinoplanes teichomyceticus</name>
    <dbReference type="NCBI Taxonomy" id="1867"/>
    <lineage>
        <taxon>Bacteria</taxon>
        <taxon>Bacillati</taxon>
        <taxon>Actinomycetota</taxon>
        <taxon>Actinomycetes</taxon>
        <taxon>Micromonosporales</taxon>
        <taxon>Micromonosporaceae</taxon>
        <taxon>Actinoplanes</taxon>
    </lineage>
</organism>
<gene>
    <name evidence="1" type="ORF">FHX34_103186</name>
</gene>
<reference evidence="1 2" key="1">
    <citation type="submission" date="2019-06" db="EMBL/GenBank/DDBJ databases">
        <title>Sequencing the genomes of 1000 actinobacteria strains.</title>
        <authorList>
            <person name="Klenk H.-P."/>
        </authorList>
    </citation>
    <scope>NUCLEOTIDE SEQUENCE [LARGE SCALE GENOMIC DNA]</scope>
    <source>
        <strain evidence="1 2">DSM 43866</strain>
    </source>
</reference>
<dbReference type="EMBL" id="VIWY01000003">
    <property type="protein sequence ID" value="TWG20657.1"/>
    <property type="molecule type" value="Genomic_DNA"/>
</dbReference>
<dbReference type="Proteomes" id="UP000320239">
    <property type="component" value="Unassembled WGS sequence"/>
</dbReference>
<sequence>MGTVTESPSRLAWRVTEPLHALVYLVPEAARTYASAGLDPMAGYLAARSAAFGPVGPGPVAATFYNFNPAVVARALPAVWETVSPERMIAARLEIADAALTRGLGAEVLAGPEVAEAAELARAAAQHAAGSPHGRPLFAAHAELPWPRPAHLVLFHAQMLLREFRGDGHIAALLAAGLSGLESIVLHAASGQIDRRFLQATRGWARDDWAATAGRLRERGLMTGDELSDEGRALRAELEATTDRLAEPAYRELGEAGCVRLAALTRPLSRIVVKAGLLNPAGLIPTGRERAQAG</sequence>
<comment type="caution">
    <text evidence="1">The sequence shown here is derived from an EMBL/GenBank/DDBJ whole genome shotgun (WGS) entry which is preliminary data.</text>
</comment>
<dbReference type="Pfam" id="PF21863">
    <property type="entry name" value="HTH_67"/>
    <property type="match status" value="1"/>
</dbReference>
<evidence type="ECO:0008006" key="3">
    <source>
        <dbReference type="Google" id="ProtNLM"/>
    </source>
</evidence>
<evidence type="ECO:0000313" key="2">
    <source>
        <dbReference type="Proteomes" id="UP000320239"/>
    </source>
</evidence>
<accession>A0A561W9V7</accession>